<accession>A0ABS9S9Q1</accession>
<organism evidence="1 2">
    <name type="scientific">Vreelandella neptunia</name>
    <dbReference type="NCBI Taxonomy" id="115551"/>
    <lineage>
        <taxon>Bacteria</taxon>
        <taxon>Pseudomonadati</taxon>
        <taxon>Pseudomonadota</taxon>
        <taxon>Gammaproteobacteria</taxon>
        <taxon>Oceanospirillales</taxon>
        <taxon>Halomonadaceae</taxon>
        <taxon>Vreelandella</taxon>
    </lineage>
</organism>
<evidence type="ECO:0000313" key="2">
    <source>
        <dbReference type="Proteomes" id="UP001320609"/>
    </source>
</evidence>
<dbReference type="EMBL" id="JAKVTW010000013">
    <property type="protein sequence ID" value="MCH4812847.1"/>
    <property type="molecule type" value="Genomic_DNA"/>
</dbReference>
<sequence>MSLMRTLENDMKNNNKLSVEILGVSNELVGFRAKYGFDEAMSVEGIMVKDWTGLESQYHFSFNAVNYIKRQTLAYEMMEAIIHRVLMGLSAEDRAEALHLYEDHEGALFIEEGTDVIAGLIYQKIIKAMEKTNDEEKI</sequence>
<proteinExistence type="predicted"/>
<dbReference type="Proteomes" id="UP001320609">
    <property type="component" value="Unassembled WGS sequence"/>
</dbReference>
<evidence type="ECO:0000313" key="1">
    <source>
        <dbReference type="EMBL" id="MCH4812847.1"/>
    </source>
</evidence>
<reference evidence="1 2" key="1">
    <citation type="submission" date="2022-03" db="EMBL/GenBank/DDBJ databases">
        <title>Genomic signatures underlying metal tolerance in selected Arctic bacterial isolates.</title>
        <authorList>
            <person name="Thomas F.A."/>
            <person name="Venkatachalam S."/>
            <person name="Krishnan K.P."/>
        </authorList>
    </citation>
    <scope>NUCLEOTIDE SEQUENCE [LARGE SCALE GENOMIC DNA]</scope>
    <source>
        <strain evidence="1 2">HM116</strain>
    </source>
</reference>
<evidence type="ECO:0008006" key="3">
    <source>
        <dbReference type="Google" id="ProtNLM"/>
    </source>
</evidence>
<dbReference type="RefSeq" id="WP_240719141.1">
    <property type="nucleotide sequence ID" value="NZ_JAKVTW010000013.1"/>
</dbReference>
<keyword evidence="2" id="KW-1185">Reference proteome</keyword>
<gene>
    <name evidence="1" type="ORF">MLE19_16045</name>
</gene>
<protein>
    <recommendedName>
        <fullName evidence="3">Phage protein</fullName>
    </recommendedName>
</protein>
<name>A0ABS9S9Q1_9GAMM</name>
<comment type="caution">
    <text evidence="1">The sequence shown here is derived from an EMBL/GenBank/DDBJ whole genome shotgun (WGS) entry which is preliminary data.</text>
</comment>